<accession>A0A1D1VGT9</accession>
<evidence type="ECO:0000313" key="2">
    <source>
        <dbReference type="EMBL" id="GAU98987.1"/>
    </source>
</evidence>
<organism evidence="2 3">
    <name type="scientific">Ramazzottius varieornatus</name>
    <name type="common">Water bear</name>
    <name type="synonym">Tardigrade</name>
    <dbReference type="NCBI Taxonomy" id="947166"/>
    <lineage>
        <taxon>Eukaryota</taxon>
        <taxon>Metazoa</taxon>
        <taxon>Ecdysozoa</taxon>
        <taxon>Tardigrada</taxon>
        <taxon>Eutardigrada</taxon>
        <taxon>Parachela</taxon>
        <taxon>Hypsibioidea</taxon>
        <taxon>Ramazzottiidae</taxon>
        <taxon>Ramazzottius</taxon>
    </lineage>
</organism>
<gene>
    <name evidence="2" type="primary">RvY_10052</name>
    <name evidence="2" type="synonym">RvY_10052.1</name>
    <name evidence="2" type="ORF">RvY_10052-1</name>
</gene>
<reference evidence="2 3" key="1">
    <citation type="journal article" date="2016" name="Nat. Commun.">
        <title>Extremotolerant tardigrade genome and improved radiotolerance of human cultured cells by tardigrade-unique protein.</title>
        <authorList>
            <person name="Hashimoto T."/>
            <person name="Horikawa D.D."/>
            <person name="Saito Y."/>
            <person name="Kuwahara H."/>
            <person name="Kozuka-Hata H."/>
            <person name="Shin-I T."/>
            <person name="Minakuchi Y."/>
            <person name="Ohishi K."/>
            <person name="Motoyama A."/>
            <person name="Aizu T."/>
            <person name="Enomoto A."/>
            <person name="Kondo K."/>
            <person name="Tanaka S."/>
            <person name="Hara Y."/>
            <person name="Koshikawa S."/>
            <person name="Sagara H."/>
            <person name="Miura T."/>
            <person name="Yokobori S."/>
            <person name="Miyagawa K."/>
            <person name="Suzuki Y."/>
            <person name="Kubo T."/>
            <person name="Oyama M."/>
            <person name="Kohara Y."/>
            <person name="Fujiyama A."/>
            <person name="Arakawa K."/>
            <person name="Katayama T."/>
            <person name="Toyoda A."/>
            <person name="Kunieda T."/>
        </authorList>
    </citation>
    <scope>NUCLEOTIDE SEQUENCE [LARGE SCALE GENOMIC DNA]</scope>
    <source>
        <strain evidence="2 3">YOKOZUNA-1</strain>
    </source>
</reference>
<dbReference type="AlphaFoldDB" id="A0A1D1VGT9"/>
<sequence length="113" mass="13001">MFVICKFFNAKTFIGLFTDSIPDRRCLRMGSISFEKAAIYETGVYDNYSRRTDTPETSTREASRRKRRLRSSPEENLPARRSTTTPSEEPTCQESPTTMGQQPARLAENQERP</sequence>
<proteinExistence type="predicted"/>
<feature type="compositionally biased region" description="Basic and acidic residues" evidence="1">
    <location>
        <begin position="48"/>
        <end position="62"/>
    </location>
</feature>
<feature type="compositionally biased region" description="Polar residues" evidence="1">
    <location>
        <begin position="81"/>
        <end position="101"/>
    </location>
</feature>
<comment type="caution">
    <text evidence="2">The sequence shown here is derived from an EMBL/GenBank/DDBJ whole genome shotgun (WGS) entry which is preliminary data.</text>
</comment>
<dbReference type="EMBL" id="BDGG01000005">
    <property type="protein sequence ID" value="GAU98987.1"/>
    <property type="molecule type" value="Genomic_DNA"/>
</dbReference>
<dbReference type="Proteomes" id="UP000186922">
    <property type="component" value="Unassembled WGS sequence"/>
</dbReference>
<evidence type="ECO:0000313" key="3">
    <source>
        <dbReference type="Proteomes" id="UP000186922"/>
    </source>
</evidence>
<name>A0A1D1VGT9_RAMVA</name>
<protein>
    <submittedName>
        <fullName evidence="2">Uncharacterized protein</fullName>
    </submittedName>
</protein>
<feature type="region of interest" description="Disordered" evidence="1">
    <location>
        <begin position="45"/>
        <end position="113"/>
    </location>
</feature>
<keyword evidence="3" id="KW-1185">Reference proteome</keyword>
<evidence type="ECO:0000256" key="1">
    <source>
        <dbReference type="SAM" id="MobiDB-lite"/>
    </source>
</evidence>